<evidence type="ECO:0000313" key="1">
    <source>
        <dbReference type="EMBL" id="KAJ1136576.1"/>
    </source>
</evidence>
<evidence type="ECO:0000313" key="2">
    <source>
        <dbReference type="Proteomes" id="UP001066276"/>
    </source>
</evidence>
<dbReference type="EMBL" id="JANPWB010000010">
    <property type="protein sequence ID" value="KAJ1136576.1"/>
    <property type="molecule type" value="Genomic_DNA"/>
</dbReference>
<accession>A0AAV7Q8A2</accession>
<organism evidence="1 2">
    <name type="scientific">Pleurodeles waltl</name>
    <name type="common">Iberian ribbed newt</name>
    <dbReference type="NCBI Taxonomy" id="8319"/>
    <lineage>
        <taxon>Eukaryota</taxon>
        <taxon>Metazoa</taxon>
        <taxon>Chordata</taxon>
        <taxon>Craniata</taxon>
        <taxon>Vertebrata</taxon>
        <taxon>Euteleostomi</taxon>
        <taxon>Amphibia</taxon>
        <taxon>Batrachia</taxon>
        <taxon>Caudata</taxon>
        <taxon>Salamandroidea</taxon>
        <taxon>Salamandridae</taxon>
        <taxon>Pleurodelinae</taxon>
        <taxon>Pleurodeles</taxon>
    </lineage>
</organism>
<reference evidence="1" key="1">
    <citation type="journal article" date="2022" name="bioRxiv">
        <title>Sequencing and chromosome-scale assembly of the giantPleurodeles waltlgenome.</title>
        <authorList>
            <person name="Brown T."/>
            <person name="Elewa A."/>
            <person name="Iarovenko S."/>
            <person name="Subramanian E."/>
            <person name="Araus A.J."/>
            <person name="Petzold A."/>
            <person name="Susuki M."/>
            <person name="Suzuki K.-i.T."/>
            <person name="Hayashi T."/>
            <person name="Toyoda A."/>
            <person name="Oliveira C."/>
            <person name="Osipova E."/>
            <person name="Leigh N.D."/>
            <person name="Simon A."/>
            <person name="Yun M.H."/>
        </authorList>
    </citation>
    <scope>NUCLEOTIDE SEQUENCE</scope>
    <source>
        <strain evidence="1">20211129_DDA</strain>
        <tissue evidence="1">Liver</tissue>
    </source>
</reference>
<protein>
    <submittedName>
        <fullName evidence="1">Uncharacterized protein</fullName>
    </submittedName>
</protein>
<name>A0AAV7Q8A2_PLEWA</name>
<dbReference type="AlphaFoldDB" id="A0AAV7Q8A2"/>
<sequence length="155" mass="17428">MTVTSTFTTARSPLIITVTAFDDYCHYKDFQASIDGGSIDNRFLPVVIKDIDSKAGLASKNLIYGIIVDDSAIDDTVDEAGENTIDREITVYEGTINEEFFGTTFANPIDSDDVSINELIENCRHTTKDNTIVITNNRRLAVYRTRILRHINQRM</sequence>
<proteinExistence type="predicted"/>
<dbReference type="Proteomes" id="UP001066276">
    <property type="component" value="Chromosome 6"/>
</dbReference>
<keyword evidence="2" id="KW-1185">Reference proteome</keyword>
<gene>
    <name evidence="1" type="ORF">NDU88_002991</name>
</gene>
<comment type="caution">
    <text evidence="1">The sequence shown here is derived from an EMBL/GenBank/DDBJ whole genome shotgun (WGS) entry which is preliminary data.</text>
</comment>